<evidence type="ECO:0000256" key="4">
    <source>
        <dbReference type="ARBA" id="ARBA00022989"/>
    </source>
</evidence>
<feature type="transmembrane region" description="Helical" evidence="6">
    <location>
        <begin position="138"/>
        <end position="159"/>
    </location>
</feature>
<dbReference type="PANTHER" id="PTHR42893:SF46">
    <property type="entry name" value="PROTEIN DETOXIFICATION 44, CHLOROPLASTIC"/>
    <property type="match status" value="1"/>
</dbReference>
<comment type="subcellular location">
    <subcellularLocation>
        <location evidence="1">Membrane</location>
        <topology evidence="1">Multi-pass membrane protein</topology>
    </subcellularLocation>
</comment>
<dbReference type="InterPro" id="IPR002528">
    <property type="entry name" value="MATE_fam"/>
</dbReference>
<reference evidence="7 8" key="1">
    <citation type="submission" date="2018-06" db="EMBL/GenBank/DDBJ databases">
        <authorList>
            <consortium name="Pathogen Informatics"/>
            <person name="Doyle S."/>
        </authorList>
    </citation>
    <scope>NUCLEOTIDE SEQUENCE [LARGE SCALE GENOMIC DNA]</scope>
    <source>
        <strain evidence="7 8">NCTC10211</strain>
    </source>
</reference>
<sequence>MRLISAFTSDTDKALWRLALPMIFSNITVPLLGLVDTAVIGHLDSPIYLGGVAIGAVATSFLFMLLLFLRMSTTGLAAQALGAQNPQALARAFMQPLLLALLGGAAIVLLRYPLIELALRIVGGDGEVLEQARRFLEIRWLSAPAALANLVLLGWLLGVQYVRAPVILLIVGNLLNIVLDIWLVMGLGWNVRGAAAATAIAEYATLLLGLWLAWRVMRLRGITLADAAPGLAWRSASPAGAQPRHHAAFTVAATVLCVVDHFRRSPGKRGGGGQCGIDESADVHRLCARRFCLCGGGSFRATPTAPGTTANCARCGTRPAGRQGWSRWPSAWRIAVYRPADRGGIDLFAGTACVGRPLFTLAGHSAAGRGMVLFAGRHVYRATRGAEMRNSMAVAAAGYGLGAVQRAAARQPRALAGAGGVFWRCAAWRWAGFGTVIRCAAAGLLHARSNALLGYLLIYLMFYSCLLTCFQSRSVRVSSLFVGVFCFYCVF</sequence>
<evidence type="ECO:0000256" key="2">
    <source>
        <dbReference type="ARBA" id="ARBA00010199"/>
    </source>
</evidence>
<feature type="transmembrane region" description="Helical" evidence="6">
    <location>
        <begin position="14"/>
        <end position="35"/>
    </location>
</feature>
<proteinExistence type="inferred from homology"/>
<dbReference type="GO" id="GO:0015297">
    <property type="term" value="F:antiporter activity"/>
    <property type="evidence" value="ECO:0007669"/>
    <property type="project" value="InterPro"/>
</dbReference>
<gene>
    <name evidence="7" type="ORF">NCTC10211_01611</name>
</gene>
<evidence type="ECO:0000256" key="3">
    <source>
        <dbReference type="ARBA" id="ARBA00022692"/>
    </source>
</evidence>
<feature type="transmembrane region" description="Helical" evidence="6">
    <location>
        <begin position="166"/>
        <end position="189"/>
    </location>
</feature>
<dbReference type="GO" id="GO:0042910">
    <property type="term" value="F:xenobiotic transmembrane transporter activity"/>
    <property type="evidence" value="ECO:0007669"/>
    <property type="project" value="InterPro"/>
</dbReference>
<feature type="transmembrane region" description="Helical" evidence="6">
    <location>
        <begin position="195"/>
        <end position="214"/>
    </location>
</feature>
<evidence type="ECO:0000256" key="5">
    <source>
        <dbReference type="ARBA" id="ARBA00023136"/>
    </source>
</evidence>
<organism evidence="7 8">
    <name type="scientific">Serratia marcescens</name>
    <dbReference type="NCBI Taxonomy" id="615"/>
    <lineage>
        <taxon>Bacteria</taxon>
        <taxon>Pseudomonadati</taxon>
        <taxon>Pseudomonadota</taxon>
        <taxon>Gammaproteobacteria</taxon>
        <taxon>Enterobacterales</taxon>
        <taxon>Yersiniaceae</taxon>
        <taxon>Serratia</taxon>
    </lineage>
</organism>
<dbReference type="PANTHER" id="PTHR42893">
    <property type="entry name" value="PROTEIN DETOXIFICATION 44, CHLOROPLASTIC-RELATED"/>
    <property type="match status" value="1"/>
</dbReference>
<evidence type="ECO:0000313" key="7">
    <source>
        <dbReference type="EMBL" id="SUI44121.1"/>
    </source>
</evidence>
<dbReference type="GO" id="GO:0005886">
    <property type="term" value="C:plasma membrane"/>
    <property type="evidence" value="ECO:0007669"/>
    <property type="project" value="TreeGrafter"/>
</dbReference>
<keyword evidence="3 6" id="KW-0812">Transmembrane</keyword>
<dbReference type="Proteomes" id="UP000254765">
    <property type="component" value="Unassembled WGS sequence"/>
</dbReference>
<feature type="transmembrane region" description="Helical" evidence="6">
    <location>
        <begin position="47"/>
        <end position="69"/>
    </location>
</feature>
<feature type="transmembrane region" description="Helical" evidence="6">
    <location>
        <begin position="452"/>
        <end position="470"/>
    </location>
</feature>
<protein>
    <submittedName>
        <fullName evidence="7">DNA-damage-inducible SOS response protein</fullName>
    </submittedName>
</protein>
<keyword evidence="4 6" id="KW-1133">Transmembrane helix</keyword>
<evidence type="ECO:0000256" key="6">
    <source>
        <dbReference type="SAM" id="Phobius"/>
    </source>
</evidence>
<evidence type="ECO:0000313" key="8">
    <source>
        <dbReference type="Proteomes" id="UP000254765"/>
    </source>
</evidence>
<comment type="similarity">
    <text evidence="2">Belongs to the multi antimicrobial extrusion (MATE) (TC 2.A.66.1) family.</text>
</comment>
<dbReference type="AlphaFoldDB" id="A0A379YEB5"/>
<feature type="transmembrane region" description="Helical" evidence="6">
    <location>
        <begin position="89"/>
        <end position="110"/>
    </location>
</feature>
<dbReference type="Pfam" id="PF01554">
    <property type="entry name" value="MatE"/>
    <property type="match status" value="1"/>
</dbReference>
<dbReference type="EMBL" id="UGYK01000002">
    <property type="protein sequence ID" value="SUI44121.1"/>
    <property type="molecule type" value="Genomic_DNA"/>
</dbReference>
<name>A0A379YEB5_SERMA</name>
<accession>A0A379YEB5</accession>
<evidence type="ECO:0000256" key="1">
    <source>
        <dbReference type="ARBA" id="ARBA00004141"/>
    </source>
</evidence>
<dbReference type="InterPro" id="IPR044644">
    <property type="entry name" value="DinF-like"/>
</dbReference>
<dbReference type="NCBIfam" id="TIGR00797">
    <property type="entry name" value="matE"/>
    <property type="match status" value="1"/>
</dbReference>
<keyword evidence="5 6" id="KW-0472">Membrane</keyword>